<keyword evidence="1" id="KW-0472">Membrane</keyword>
<accession>A0A1J7CAJ2</accession>
<keyword evidence="1" id="KW-0812">Transmembrane</keyword>
<protein>
    <submittedName>
        <fullName evidence="2">Uncharacterized protein</fullName>
    </submittedName>
</protein>
<proteinExistence type="predicted"/>
<organism evidence="2 3">
    <name type="scientific">Mangrovactinospora gilvigrisea</name>
    <dbReference type="NCBI Taxonomy" id="1428644"/>
    <lineage>
        <taxon>Bacteria</taxon>
        <taxon>Bacillati</taxon>
        <taxon>Actinomycetota</taxon>
        <taxon>Actinomycetes</taxon>
        <taxon>Kitasatosporales</taxon>
        <taxon>Streptomycetaceae</taxon>
        <taxon>Mangrovactinospora</taxon>
    </lineage>
</organism>
<feature type="transmembrane region" description="Helical" evidence="1">
    <location>
        <begin position="25"/>
        <end position="47"/>
    </location>
</feature>
<keyword evidence="1" id="KW-1133">Transmembrane helix</keyword>
<sequence length="157" mass="16579">MDATARSLPHALQVRLQARLRIPRTALVAQALLLLVGAFGAVLFLAVALRSIAATFGVGGTFPGPGLISDAMAWSLPQLIGGLVGLNVRRNRPWVLWGAGAVAAALVFQSLFMAVTPDRLAVETGLVVAAEVLLLTPASRHWLRGGRRGSDSRRARV</sequence>
<feature type="transmembrane region" description="Helical" evidence="1">
    <location>
        <begin position="94"/>
        <end position="114"/>
    </location>
</feature>
<gene>
    <name evidence="2" type="ORF">BIV57_15010</name>
</gene>
<reference evidence="2 3" key="1">
    <citation type="submission" date="2016-10" db="EMBL/GenBank/DDBJ databases">
        <title>Genome sequence of Streptomyces gilvigriseus MUSC 26.</title>
        <authorList>
            <person name="Lee L.-H."/>
            <person name="Ser H.-L."/>
        </authorList>
    </citation>
    <scope>NUCLEOTIDE SEQUENCE [LARGE SCALE GENOMIC DNA]</scope>
    <source>
        <strain evidence="2 3">MUSC 26</strain>
    </source>
</reference>
<keyword evidence="3" id="KW-1185">Reference proteome</keyword>
<dbReference type="EMBL" id="MLCF01000081">
    <property type="protein sequence ID" value="OIV36674.1"/>
    <property type="molecule type" value="Genomic_DNA"/>
</dbReference>
<feature type="transmembrane region" description="Helical" evidence="1">
    <location>
        <begin position="67"/>
        <end position="87"/>
    </location>
</feature>
<name>A0A1J7CAJ2_9ACTN</name>
<dbReference type="AlphaFoldDB" id="A0A1J7CAJ2"/>
<feature type="transmembrane region" description="Helical" evidence="1">
    <location>
        <begin position="120"/>
        <end position="138"/>
    </location>
</feature>
<evidence type="ECO:0000313" key="3">
    <source>
        <dbReference type="Proteomes" id="UP000243342"/>
    </source>
</evidence>
<dbReference type="Proteomes" id="UP000243342">
    <property type="component" value="Unassembled WGS sequence"/>
</dbReference>
<evidence type="ECO:0000256" key="1">
    <source>
        <dbReference type="SAM" id="Phobius"/>
    </source>
</evidence>
<dbReference type="RefSeq" id="WP_071657363.1">
    <property type="nucleotide sequence ID" value="NZ_MLCF01000081.1"/>
</dbReference>
<evidence type="ECO:0000313" key="2">
    <source>
        <dbReference type="EMBL" id="OIV36674.1"/>
    </source>
</evidence>
<comment type="caution">
    <text evidence="2">The sequence shown here is derived from an EMBL/GenBank/DDBJ whole genome shotgun (WGS) entry which is preliminary data.</text>
</comment>